<protein>
    <submittedName>
        <fullName evidence="7">Dynein 2 intermediate chain 2</fullName>
    </submittedName>
</protein>
<evidence type="ECO:0000256" key="4">
    <source>
        <dbReference type="ARBA" id="ARBA00022737"/>
    </source>
</evidence>
<feature type="repeat" description="WD" evidence="5">
    <location>
        <begin position="446"/>
        <end position="482"/>
    </location>
</feature>
<evidence type="ECO:0000256" key="3">
    <source>
        <dbReference type="ARBA" id="ARBA00022574"/>
    </source>
</evidence>
<dbReference type="InterPro" id="IPR050687">
    <property type="entry name" value="Dynein_IC"/>
</dbReference>
<comment type="subcellular location">
    <subcellularLocation>
        <location evidence="1">Cytoplasm</location>
    </subcellularLocation>
</comment>
<dbReference type="PANTHER" id="PTHR12442">
    <property type="entry name" value="DYNEIN INTERMEDIATE CHAIN"/>
    <property type="match status" value="1"/>
</dbReference>
<evidence type="ECO:0000256" key="5">
    <source>
        <dbReference type="PROSITE-ProRule" id="PRU00221"/>
    </source>
</evidence>
<dbReference type="RefSeq" id="XP_023664248.1">
    <property type="nucleotide sequence ID" value="XM_023808480.1"/>
</dbReference>
<dbReference type="OrthoDB" id="445052at2759"/>
<name>A0A3B3SZI3_9TELE</name>
<dbReference type="SMART" id="SM00320">
    <property type="entry name" value="WD40"/>
    <property type="match status" value="6"/>
</dbReference>
<dbReference type="GeneTree" id="ENSGT00940000158483"/>
<evidence type="ECO:0000313" key="8">
    <source>
        <dbReference type="Proteomes" id="UP000261540"/>
    </source>
</evidence>
<keyword evidence="4" id="KW-0677">Repeat</keyword>
<keyword evidence="8" id="KW-1185">Reference proteome</keyword>
<evidence type="ECO:0000256" key="6">
    <source>
        <dbReference type="SAM" id="MobiDB-lite"/>
    </source>
</evidence>
<accession>A0A3B3SZI3</accession>
<dbReference type="Ensembl" id="ENSPKIT00000016597.1">
    <property type="protein sequence ID" value="ENSPKIP00000035663.1"/>
    <property type="gene ID" value="ENSPKIG00000014526.1"/>
</dbReference>
<dbReference type="FunFam" id="2.130.10.10:FF:002186">
    <property type="entry name" value="WD repeat domain 34"/>
    <property type="match status" value="1"/>
</dbReference>
<dbReference type="GO" id="GO:0005868">
    <property type="term" value="C:cytoplasmic dynein complex"/>
    <property type="evidence" value="ECO:0007669"/>
    <property type="project" value="TreeGrafter"/>
</dbReference>
<dbReference type="FunFam" id="2.130.10.10:FF:000283">
    <property type="entry name" value="WD repeat domain 34"/>
    <property type="match status" value="1"/>
</dbReference>
<dbReference type="GO" id="GO:0097014">
    <property type="term" value="C:ciliary plasm"/>
    <property type="evidence" value="ECO:0007669"/>
    <property type="project" value="TreeGrafter"/>
</dbReference>
<reference evidence="7" key="2">
    <citation type="submission" date="2025-09" db="UniProtKB">
        <authorList>
            <consortium name="Ensembl"/>
        </authorList>
    </citation>
    <scope>IDENTIFICATION</scope>
</reference>
<feature type="region of interest" description="Disordered" evidence="6">
    <location>
        <begin position="47"/>
        <end position="68"/>
    </location>
</feature>
<dbReference type="GO" id="GO:0042073">
    <property type="term" value="P:intraciliary transport"/>
    <property type="evidence" value="ECO:0007669"/>
    <property type="project" value="Ensembl"/>
</dbReference>
<organism evidence="7 8">
    <name type="scientific">Paramormyrops kingsleyae</name>
    <dbReference type="NCBI Taxonomy" id="1676925"/>
    <lineage>
        <taxon>Eukaryota</taxon>
        <taxon>Metazoa</taxon>
        <taxon>Chordata</taxon>
        <taxon>Craniata</taxon>
        <taxon>Vertebrata</taxon>
        <taxon>Euteleostomi</taxon>
        <taxon>Actinopterygii</taxon>
        <taxon>Neopterygii</taxon>
        <taxon>Teleostei</taxon>
        <taxon>Osteoglossocephala</taxon>
        <taxon>Osteoglossomorpha</taxon>
        <taxon>Osteoglossiformes</taxon>
        <taxon>Mormyridae</taxon>
        <taxon>Paramormyrops</taxon>
    </lineage>
</organism>
<dbReference type="GO" id="GO:0021915">
    <property type="term" value="P:neural tube development"/>
    <property type="evidence" value="ECO:0007669"/>
    <property type="project" value="Ensembl"/>
</dbReference>
<keyword evidence="2" id="KW-0963">Cytoplasm</keyword>
<dbReference type="AlphaFoldDB" id="A0A3B3SZI3"/>
<dbReference type="GO" id="GO:0045503">
    <property type="term" value="F:dynein light chain binding"/>
    <property type="evidence" value="ECO:0007669"/>
    <property type="project" value="TreeGrafter"/>
</dbReference>
<dbReference type="SUPFAM" id="SSF50978">
    <property type="entry name" value="WD40 repeat-like"/>
    <property type="match status" value="1"/>
</dbReference>
<dbReference type="PROSITE" id="PS50082">
    <property type="entry name" value="WD_REPEATS_2"/>
    <property type="match status" value="1"/>
</dbReference>
<dbReference type="GeneID" id="111842150"/>
<evidence type="ECO:0000313" key="7">
    <source>
        <dbReference type="Ensembl" id="ENSPKIP00000035663.1"/>
    </source>
</evidence>
<dbReference type="KEGG" id="pki:111842150"/>
<dbReference type="InterPro" id="IPR001680">
    <property type="entry name" value="WD40_rpt"/>
</dbReference>
<evidence type="ECO:0000256" key="1">
    <source>
        <dbReference type="ARBA" id="ARBA00004496"/>
    </source>
</evidence>
<proteinExistence type="predicted"/>
<evidence type="ECO:0000256" key="2">
    <source>
        <dbReference type="ARBA" id="ARBA00022490"/>
    </source>
</evidence>
<dbReference type="CTD" id="89891"/>
<dbReference type="InterPro" id="IPR036322">
    <property type="entry name" value="WD40_repeat_dom_sf"/>
</dbReference>
<dbReference type="STRING" id="1676925.ENSPKIP00000035663"/>
<dbReference type="GO" id="GO:0045504">
    <property type="term" value="F:dynein heavy chain binding"/>
    <property type="evidence" value="ECO:0007669"/>
    <property type="project" value="TreeGrafter"/>
</dbReference>
<feature type="compositionally biased region" description="Polar residues" evidence="6">
    <location>
        <begin position="49"/>
        <end position="64"/>
    </location>
</feature>
<keyword evidence="3 5" id="KW-0853">WD repeat</keyword>
<sequence length="504" mass="54875">MMFTDETSESVAVESQWRRSHELKQESKSCQTATLKSAEVGAQAVYRSESATQTDPHSQLSQDPHLTRHSELESPGLVDFLNRVTDVVIRELAKNSRSHAFDGFEVNWEDQNRTVLCIHCLQYCEAQQRKLHVTSLSWNCTGSVIACAFGHTDDGDWTTEKSFVCTWNLNRRGLDPKRPDVVIDAATSVMCVSFHPSRPSLIAGGLYNGEVVVWDTSQTQDPVLAQTGMSPDTHRDPVCQVYWVPTGRRGEFAVLSAGSGGRLLLWTIGEDSKLVLSSGYALSSQQLPQSSTGAKARGGSTVGISSLDLSPWDRDVFLVGSEGGLVLKCSFSATEVAAVTPDGESVTLRAPAQVSYSPRCGPVHDLHCSPFHRNLFLSVGTDGFAHLHSLLQPQPLMSLRVSDSYVFAVRWSPTRPLLFAAATGEGTVQIFDLGLMSLRPLATIGQDSGGQPIYCLEFNPRLPQLLAAGNNNGTVNIWQLSTELTEQGLREAAQLEQIANGVAE</sequence>
<dbReference type="InterPro" id="IPR015943">
    <property type="entry name" value="WD40/YVTN_repeat-like_dom_sf"/>
</dbReference>
<reference evidence="7" key="1">
    <citation type="submission" date="2025-08" db="UniProtKB">
        <authorList>
            <consortium name="Ensembl"/>
        </authorList>
    </citation>
    <scope>IDENTIFICATION</scope>
</reference>
<dbReference type="Gene3D" id="2.130.10.10">
    <property type="entry name" value="YVTN repeat-like/Quinoprotein amine dehydrogenase"/>
    <property type="match status" value="2"/>
</dbReference>
<dbReference type="Pfam" id="PF00400">
    <property type="entry name" value="WD40"/>
    <property type="match status" value="3"/>
</dbReference>
<dbReference type="PANTHER" id="PTHR12442:SF26">
    <property type="entry name" value="CYTOPLASMIC DYNEIN 2 INTERMEDIATE CHAIN 2"/>
    <property type="match status" value="1"/>
</dbReference>
<dbReference type="Proteomes" id="UP000261540">
    <property type="component" value="Unplaced"/>
</dbReference>